<dbReference type="CDD" id="cd08442">
    <property type="entry name" value="PBP2_YofA_SoxR_like"/>
    <property type="match status" value="1"/>
</dbReference>
<evidence type="ECO:0000259" key="5">
    <source>
        <dbReference type="PROSITE" id="PS50931"/>
    </source>
</evidence>
<dbReference type="GO" id="GO:0000976">
    <property type="term" value="F:transcription cis-regulatory region binding"/>
    <property type="evidence" value="ECO:0007669"/>
    <property type="project" value="TreeGrafter"/>
</dbReference>
<evidence type="ECO:0000256" key="4">
    <source>
        <dbReference type="ARBA" id="ARBA00023163"/>
    </source>
</evidence>
<feature type="domain" description="HTH lysR-type" evidence="5">
    <location>
        <begin position="1"/>
        <end position="58"/>
    </location>
</feature>
<dbReference type="PROSITE" id="PS50931">
    <property type="entry name" value="HTH_LYSR"/>
    <property type="match status" value="1"/>
</dbReference>
<evidence type="ECO:0000313" key="7">
    <source>
        <dbReference type="Proteomes" id="UP000190042"/>
    </source>
</evidence>
<dbReference type="InterPro" id="IPR036390">
    <property type="entry name" value="WH_DNA-bd_sf"/>
</dbReference>
<dbReference type="SUPFAM" id="SSF46785">
    <property type="entry name" value="Winged helix' DNA-binding domain"/>
    <property type="match status" value="1"/>
</dbReference>
<reference evidence="7" key="1">
    <citation type="submission" date="2017-02" db="EMBL/GenBank/DDBJ databases">
        <authorList>
            <person name="Varghese N."/>
            <person name="Submissions S."/>
        </authorList>
    </citation>
    <scope>NUCLEOTIDE SEQUENCE [LARGE SCALE GENOMIC DNA]</scope>
    <source>
        <strain evidence="7">DSM 23966</strain>
    </source>
</reference>
<gene>
    <name evidence="6" type="ORF">SAMN04244570_2943</name>
</gene>
<dbReference type="InterPro" id="IPR036388">
    <property type="entry name" value="WH-like_DNA-bd_sf"/>
</dbReference>
<keyword evidence="4" id="KW-0804">Transcription</keyword>
<dbReference type="PANTHER" id="PTHR30126">
    <property type="entry name" value="HTH-TYPE TRANSCRIPTIONAL REGULATOR"/>
    <property type="match status" value="1"/>
</dbReference>
<accession>A0A1T4YKQ2</accession>
<dbReference type="SUPFAM" id="SSF53850">
    <property type="entry name" value="Periplasmic binding protein-like II"/>
    <property type="match status" value="1"/>
</dbReference>
<evidence type="ECO:0000256" key="3">
    <source>
        <dbReference type="ARBA" id="ARBA00023125"/>
    </source>
</evidence>
<organism evidence="6 7">
    <name type="scientific">Sporosarcina newyorkensis</name>
    <dbReference type="NCBI Taxonomy" id="759851"/>
    <lineage>
        <taxon>Bacteria</taxon>
        <taxon>Bacillati</taxon>
        <taxon>Bacillota</taxon>
        <taxon>Bacilli</taxon>
        <taxon>Bacillales</taxon>
        <taxon>Caryophanaceae</taxon>
        <taxon>Sporosarcina</taxon>
    </lineage>
</organism>
<dbReference type="FunFam" id="1.10.10.10:FF:000001">
    <property type="entry name" value="LysR family transcriptional regulator"/>
    <property type="match status" value="1"/>
</dbReference>
<keyword evidence="3 6" id="KW-0238">DNA-binding</keyword>
<evidence type="ECO:0000256" key="1">
    <source>
        <dbReference type="ARBA" id="ARBA00009437"/>
    </source>
</evidence>
<protein>
    <submittedName>
        <fullName evidence="6">DNA-binding transcriptional regulator, LysR family</fullName>
    </submittedName>
</protein>
<evidence type="ECO:0000313" key="6">
    <source>
        <dbReference type="EMBL" id="SKB02404.1"/>
    </source>
</evidence>
<dbReference type="AlphaFoldDB" id="A0A1T4YKQ2"/>
<dbReference type="Pfam" id="PF03466">
    <property type="entry name" value="LysR_substrate"/>
    <property type="match status" value="1"/>
</dbReference>
<dbReference type="Pfam" id="PF00126">
    <property type="entry name" value="HTH_1"/>
    <property type="match status" value="1"/>
</dbReference>
<sequence length="296" mass="33870">MEFKDLEIFQMVAEKGTITEAAKELRYVQSNITSRIQKLENELKTPLFNRHNRGMILTPEGKRLLIYSEKILSLTNEMRKVVQNDKEPSGKLEIGSVETVIKLPVILSRYNKKYKQVDLSLLTGVTEQLQYKVLHHQLDGAFISEGTTHPDLAVHDVLEEELVLVSDKPFQSKEDIKDEPILCFSKGCGYRARLEQWLEDEQFKPTKMMEFGTLETILGSVAAGLGVTFVPKSAVAHLVEQGHVHCYHLPSEYSQIKTVFVRRADSYLTPTIYKFIQVIEDFHQETSNQLQNSTQI</sequence>
<dbReference type="EMBL" id="FUYJ01000006">
    <property type="protein sequence ID" value="SKB02404.1"/>
    <property type="molecule type" value="Genomic_DNA"/>
</dbReference>
<dbReference type="Gene3D" id="3.40.190.290">
    <property type="match status" value="1"/>
</dbReference>
<dbReference type="Gene3D" id="1.10.10.10">
    <property type="entry name" value="Winged helix-like DNA-binding domain superfamily/Winged helix DNA-binding domain"/>
    <property type="match status" value="1"/>
</dbReference>
<evidence type="ECO:0000256" key="2">
    <source>
        <dbReference type="ARBA" id="ARBA00023015"/>
    </source>
</evidence>
<dbReference type="GO" id="GO:0003700">
    <property type="term" value="F:DNA-binding transcription factor activity"/>
    <property type="evidence" value="ECO:0007669"/>
    <property type="project" value="InterPro"/>
</dbReference>
<dbReference type="InterPro" id="IPR000847">
    <property type="entry name" value="LysR_HTH_N"/>
</dbReference>
<proteinExistence type="inferred from homology"/>
<dbReference type="RefSeq" id="WP_009497882.1">
    <property type="nucleotide sequence ID" value="NZ_FUYJ01000006.1"/>
</dbReference>
<keyword evidence="7" id="KW-1185">Reference proteome</keyword>
<dbReference type="PANTHER" id="PTHR30126:SF40">
    <property type="entry name" value="HTH-TYPE TRANSCRIPTIONAL REGULATOR GLTR"/>
    <property type="match status" value="1"/>
</dbReference>
<dbReference type="InterPro" id="IPR005119">
    <property type="entry name" value="LysR_subst-bd"/>
</dbReference>
<name>A0A1T4YKQ2_9BACL</name>
<dbReference type="Proteomes" id="UP000190042">
    <property type="component" value="Unassembled WGS sequence"/>
</dbReference>
<keyword evidence="2" id="KW-0805">Transcription regulation</keyword>
<comment type="similarity">
    <text evidence="1">Belongs to the LysR transcriptional regulatory family.</text>
</comment>